<feature type="transmembrane region" description="Helical" evidence="7">
    <location>
        <begin position="342"/>
        <end position="366"/>
    </location>
</feature>
<evidence type="ECO:0000256" key="5">
    <source>
        <dbReference type="ARBA" id="ARBA00022989"/>
    </source>
</evidence>
<feature type="transmembrane region" description="Helical" evidence="7">
    <location>
        <begin position="126"/>
        <end position="150"/>
    </location>
</feature>
<dbReference type="OrthoDB" id="7605542at2"/>
<keyword evidence="4 7" id="KW-0812">Transmembrane</keyword>
<keyword evidence="9" id="KW-1185">Reference proteome</keyword>
<feature type="transmembrane region" description="Helical" evidence="7">
    <location>
        <begin position="372"/>
        <end position="398"/>
    </location>
</feature>
<evidence type="ECO:0000256" key="1">
    <source>
        <dbReference type="ARBA" id="ARBA00004651"/>
    </source>
</evidence>
<keyword evidence="5 7" id="KW-1133">Transmembrane helix</keyword>
<dbReference type="Pfam" id="PF13440">
    <property type="entry name" value="Polysacc_synt_3"/>
    <property type="match status" value="1"/>
</dbReference>
<feature type="transmembrane region" description="Helical" evidence="7">
    <location>
        <begin position="258"/>
        <end position="276"/>
    </location>
</feature>
<dbReference type="EMBL" id="QZEV01000117">
    <property type="protein sequence ID" value="RJK98574.1"/>
    <property type="molecule type" value="Genomic_DNA"/>
</dbReference>
<feature type="transmembrane region" description="Helical" evidence="7">
    <location>
        <begin position="464"/>
        <end position="482"/>
    </location>
</feature>
<protein>
    <submittedName>
        <fullName evidence="8">Polysaccharide biosynthesis protein</fullName>
    </submittedName>
</protein>
<feature type="transmembrane region" description="Helical" evidence="7">
    <location>
        <begin position="296"/>
        <end position="321"/>
    </location>
</feature>
<evidence type="ECO:0000256" key="4">
    <source>
        <dbReference type="ARBA" id="ARBA00022692"/>
    </source>
</evidence>
<accession>A0A418ZQP1</accession>
<evidence type="ECO:0000256" key="6">
    <source>
        <dbReference type="ARBA" id="ARBA00023136"/>
    </source>
</evidence>
<proteinExistence type="inferred from homology"/>
<feature type="transmembrane region" description="Helical" evidence="7">
    <location>
        <begin position="196"/>
        <end position="214"/>
    </location>
</feature>
<evidence type="ECO:0000313" key="8">
    <source>
        <dbReference type="EMBL" id="RJK98574.1"/>
    </source>
</evidence>
<dbReference type="GO" id="GO:0005886">
    <property type="term" value="C:plasma membrane"/>
    <property type="evidence" value="ECO:0007669"/>
    <property type="project" value="UniProtKB-SubCell"/>
</dbReference>
<evidence type="ECO:0000313" key="9">
    <source>
        <dbReference type="Proteomes" id="UP000285530"/>
    </source>
</evidence>
<gene>
    <name evidence="8" type="ORF">D3P06_15915</name>
</gene>
<dbReference type="AlphaFoldDB" id="A0A418ZQP1"/>
<evidence type="ECO:0000256" key="3">
    <source>
        <dbReference type="ARBA" id="ARBA00022475"/>
    </source>
</evidence>
<feature type="transmembrane region" description="Helical" evidence="7">
    <location>
        <begin position="162"/>
        <end position="184"/>
    </location>
</feature>
<dbReference type="PANTHER" id="PTHR30250:SF10">
    <property type="entry name" value="LIPOPOLYSACCHARIDE BIOSYNTHESIS PROTEIN WZXC"/>
    <property type="match status" value="1"/>
</dbReference>
<comment type="subcellular location">
    <subcellularLocation>
        <location evidence="1">Cell membrane</location>
        <topology evidence="1">Multi-pass membrane protein</topology>
    </subcellularLocation>
</comment>
<comment type="caution">
    <text evidence="8">The sequence shown here is derived from an EMBL/GenBank/DDBJ whole genome shotgun (WGS) entry which is preliminary data.</text>
</comment>
<keyword evidence="6 7" id="KW-0472">Membrane</keyword>
<dbReference type="Proteomes" id="UP000285530">
    <property type="component" value="Unassembled WGS sequence"/>
</dbReference>
<comment type="similarity">
    <text evidence="2">Belongs to the polysaccharide synthase family.</text>
</comment>
<sequence length="511" mass="56735">MRIHGRILITPPASLDERRGDAPWRWVYGAKVRPLRERRRVHSRKLFGGGGLRALALRGTAITLGGTASQQMLRLLSNLILTRLLFPEAFGMMALVQSFTAGLQMFSDLGLRPSIIQSKRGEDPDFLNTAWTIQIIRGVALWLFACLLAWPLARFYGEEQILWLLPVVGLNALITGFYSTKGIVANRKLLLGRQTVIALVCQVIGLTAMIAMALTWPSVWSLVLGGLVSSLIGVWANHRFIPGMSNRLRWEPTAVRELIGFGRFIFLSTMATYVVAQGDRLFLGRTISLADLGIYNVAFFLGAFPGMLAGMVANQILFPLYRQLPPGADRRNFAKIRKARDLVTSGQMVLYTILGLAAVPLVHLMYDDRYAAAGPMLVVLALAQLPGTVLIGSSRLLLAVGDSRRFSRLEIYRGFFTLAFMVGAFWLWGIFGVLVMPALLFLVTYPLQQSYLARYDATDIPRDAAFLALSALIIAAAVWFNWDSLAEFYQTSRMLAPSVTGSWEPKDIFAR</sequence>
<feature type="transmembrane region" description="Helical" evidence="7">
    <location>
        <begin position="418"/>
        <end position="444"/>
    </location>
</feature>
<evidence type="ECO:0000256" key="7">
    <source>
        <dbReference type="SAM" id="Phobius"/>
    </source>
</evidence>
<dbReference type="InterPro" id="IPR050833">
    <property type="entry name" value="Poly_Biosynth_Transport"/>
</dbReference>
<feature type="transmembrane region" description="Helical" evidence="7">
    <location>
        <begin position="220"/>
        <end position="237"/>
    </location>
</feature>
<reference evidence="8 9" key="1">
    <citation type="submission" date="2018-09" db="EMBL/GenBank/DDBJ databases">
        <title>Paracoccus onubensis nov. sp. a moderate halophilic bacterium isolated from Gruta de las Maravillas (Aracena, Spain).</title>
        <authorList>
            <person name="Jurado V."/>
            <person name="Gutierrez-Patricio S."/>
            <person name="Gonzalez-Pimentel J.L."/>
            <person name="Laiz L."/>
            <person name="Saiz-Jimenez C."/>
        </authorList>
    </citation>
    <scope>NUCLEOTIDE SEQUENCE [LARGE SCALE GENOMIC DNA]</scope>
    <source>
        <strain evidence="8 9">DSM 19484</strain>
    </source>
</reference>
<evidence type="ECO:0000256" key="2">
    <source>
        <dbReference type="ARBA" id="ARBA00007430"/>
    </source>
</evidence>
<organism evidence="8 9">
    <name type="scientific">Paracoccus aestuarii</name>
    <dbReference type="NCBI Taxonomy" id="453842"/>
    <lineage>
        <taxon>Bacteria</taxon>
        <taxon>Pseudomonadati</taxon>
        <taxon>Pseudomonadota</taxon>
        <taxon>Alphaproteobacteria</taxon>
        <taxon>Rhodobacterales</taxon>
        <taxon>Paracoccaceae</taxon>
        <taxon>Paracoccus</taxon>
    </lineage>
</organism>
<name>A0A418ZQP1_9RHOB</name>
<dbReference type="PANTHER" id="PTHR30250">
    <property type="entry name" value="PST FAMILY PREDICTED COLANIC ACID TRANSPORTER"/>
    <property type="match status" value="1"/>
</dbReference>
<keyword evidence="3" id="KW-1003">Cell membrane</keyword>